<dbReference type="GO" id="GO:0003677">
    <property type="term" value="F:DNA binding"/>
    <property type="evidence" value="ECO:0007669"/>
    <property type="project" value="UniProtKB-UniRule"/>
</dbReference>
<dbReference type="GO" id="GO:0008270">
    <property type="term" value="F:zinc ion binding"/>
    <property type="evidence" value="ECO:0007669"/>
    <property type="project" value="UniProtKB-KW"/>
</dbReference>
<feature type="region of interest" description="Disordered" evidence="10">
    <location>
        <begin position="81"/>
        <end position="112"/>
    </location>
</feature>
<feature type="compositionally biased region" description="Polar residues" evidence="10">
    <location>
        <begin position="95"/>
        <end position="107"/>
    </location>
</feature>
<dbReference type="Pfam" id="PF02701">
    <property type="entry name" value="Zn_ribbon_Dof"/>
    <property type="match status" value="1"/>
</dbReference>
<evidence type="ECO:0000256" key="5">
    <source>
        <dbReference type="ARBA" id="ARBA00023125"/>
    </source>
</evidence>
<evidence type="ECO:0000259" key="11">
    <source>
        <dbReference type="PROSITE" id="PS50884"/>
    </source>
</evidence>
<dbReference type="EMBL" id="JAUIZM010000007">
    <property type="protein sequence ID" value="KAK1376139.1"/>
    <property type="molecule type" value="Genomic_DNA"/>
</dbReference>
<evidence type="ECO:0000256" key="7">
    <source>
        <dbReference type="ARBA" id="ARBA00023242"/>
    </source>
</evidence>
<evidence type="ECO:0000256" key="3">
    <source>
        <dbReference type="ARBA" id="ARBA00022833"/>
    </source>
</evidence>
<dbReference type="Proteomes" id="UP001237642">
    <property type="component" value="Unassembled WGS sequence"/>
</dbReference>
<dbReference type="GO" id="GO:0003700">
    <property type="term" value="F:DNA-binding transcription factor activity"/>
    <property type="evidence" value="ECO:0007669"/>
    <property type="project" value="UniProtKB-UniRule"/>
</dbReference>
<accession>A0AAD8I0B8</accession>
<keyword evidence="3 9" id="KW-0862">Zinc</keyword>
<name>A0AAD8I0B8_9APIA</name>
<dbReference type="AlphaFoldDB" id="A0AAD8I0B8"/>
<evidence type="ECO:0000256" key="6">
    <source>
        <dbReference type="ARBA" id="ARBA00023163"/>
    </source>
</evidence>
<dbReference type="PANTHER" id="PTHR31992">
    <property type="entry name" value="DOF ZINC FINGER PROTEIN DOF1.4-RELATED"/>
    <property type="match status" value="1"/>
</dbReference>
<evidence type="ECO:0000256" key="10">
    <source>
        <dbReference type="SAM" id="MobiDB-lite"/>
    </source>
</evidence>
<protein>
    <recommendedName>
        <fullName evidence="9">Dof zinc finger protein</fullName>
    </recommendedName>
</protein>
<evidence type="ECO:0000256" key="1">
    <source>
        <dbReference type="ARBA" id="ARBA00022723"/>
    </source>
</evidence>
<dbReference type="PANTHER" id="PTHR31992:SF285">
    <property type="entry name" value="DOF ZINC FINGER PROTEIN DOF4.6"/>
    <property type="match status" value="1"/>
</dbReference>
<keyword evidence="2 8" id="KW-0863">Zinc-finger</keyword>
<dbReference type="InterPro" id="IPR003851">
    <property type="entry name" value="Znf_Dof"/>
</dbReference>
<sequence length="314" mass="34788">MDTADQWPQEAPPPNDDQYSSRTTVGDQKKLKPQKDQAPLNCPRCHSTNTKFCYYNNYSLSQPRYFCKACRRYWTAGGSLRNVPVGGGSRKNKRSSNSFVSKTGSGSSDDHLSAHFSFQNPNIYHTNKAHDQNHNLNLAFPPPTQEYNSLDASRFLHQVPSKNIEMNKDNNIIQLNLNSSYSTSSSSTSTSLSAMELLKLNSTGFPSRASHNFVPVAPLQNPNMIMQYGSGFHFQEFNKPQLGFAVDGHGLHRNANNEENINGAVDQRLNFPFGAPSSSKHISSTNGVDNQDKVDGNPTLYWNNGNGMSSGGSW</sequence>
<evidence type="ECO:0000313" key="12">
    <source>
        <dbReference type="EMBL" id="KAK1376139.1"/>
    </source>
</evidence>
<feature type="domain" description="Dof-type" evidence="11">
    <location>
        <begin position="40"/>
        <end position="94"/>
    </location>
</feature>
<dbReference type="PROSITE" id="PS01361">
    <property type="entry name" value="ZF_DOF_1"/>
    <property type="match status" value="1"/>
</dbReference>
<comment type="caution">
    <text evidence="12">The sequence shown here is derived from an EMBL/GenBank/DDBJ whole genome shotgun (WGS) entry which is preliminary data.</text>
</comment>
<organism evidence="12 13">
    <name type="scientific">Heracleum sosnowskyi</name>
    <dbReference type="NCBI Taxonomy" id="360622"/>
    <lineage>
        <taxon>Eukaryota</taxon>
        <taxon>Viridiplantae</taxon>
        <taxon>Streptophyta</taxon>
        <taxon>Embryophyta</taxon>
        <taxon>Tracheophyta</taxon>
        <taxon>Spermatophyta</taxon>
        <taxon>Magnoliopsida</taxon>
        <taxon>eudicotyledons</taxon>
        <taxon>Gunneridae</taxon>
        <taxon>Pentapetalae</taxon>
        <taxon>asterids</taxon>
        <taxon>campanulids</taxon>
        <taxon>Apiales</taxon>
        <taxon>Apiaceae</taxon>
        <taxon>Apioideae</taxon>
        <taxon>apioid superclade</taxon>
        <taxon>Tordylieae</taxon>
        <taxon>Tordyliinae</taxon>
        <taxon>Heracleum</taxon>
    </lineage>
</organism>
<evidence type="ECO:0000256" key="4">
    <source>
        <dbReference type="ARBA" id="ARBA00023015"/>
    </source>
</evidence>
<proteinExistence type="predicted"/>
<comment type="function">
    <text evidence="9">Transcription factor that binds specifically to a 5'-AA[AG]G-3' consensus core sequence.</text>
</comment>
<dbReference type="PROSITE" id="PS50884">
    <property type="entry name" value="ZF_DOF_2"/>
    <property type="match status" value="1"/>
</dbReference>
<evidence type="ECO:0000256" key="8">
    <source>
        <dbReference type="PROSITE-ProRule" id="PRU00071"/>
    </source>
</evidence>
<keyword evidence="4 9" id="KW-0805">Transcription regulation</keyword>
<evidence type="ECO:0000256" key="9">
    <source>
        <dbReference type="RuleBase" id="RU369094"/>
    </source>
</evidence>
<dbReference type="InterPro" id="IPR045174">
    <property type="entry name" value="Dof"/>
</dbReference>
<keyword evidence="1 9" id="KW-0479">Metal-binding</keyword>
<evidence type="ECO:0000256" key="2">
    <source>
        <dbReference type="ARBA" id="ARBA00022771"/>
    </source>
</evidence>
<keyword evidence="5 8" id="KW-0238">DNA-binding</keyword>
<feature type="region of interest" description="Disordered" evidence="10">
    <location>
        <begin position="1"/>
        <end position="41"/>
    </location>
</feature>
<keyword evidence="7 8" id="KW-0539">Nucleus</keyword>
<keyword evidence="13" id="KW-1185">Reference proteome</keyword>
<evidence type="ECO:0000313" key="13">
    <source>
        <dbReference type="Proteomes" id="UP001237642"/>
    </source>
</evidence>
<feature type="compositionally biased region" description="Polar residues" evidence="10">
    <location>
        <begin position="276"/>
        <end position="289"/>
    </location>
</feature>
<dbReference type="GO" id="GO:0005634">
    <property type="term" value="C:nucleus"/>
    <property type="evidence" value="ECO:0007669"/>
    <property type="project" value="UniProtKB-SubCell"/>
</dbReference>
<reference evidence="12" key="2">
    <citation type="submission" date="2023-05" db="EMBL/GenBank/DDBJ databases">
        <authorList>
            <person name="Schelkunov M.I."/>
        </authorList>
    </citation>
    <scope>NUCLEOTIDE SEQUENCE</scope>
    <source>
        <strain evidence="12">Hsosn_3</strain>
        <tissue evidence="12">Leaf</tissue>
    </source>
</reference>
<feature type="region of interest" description="Disordered" evidence="10">
    <location>
        <begin position="275"/>
        <end position="314"/>
    </location>
</feature>
<reference evidence="12" key="1">
    <citation type="submission" date="2023-02" db="EMBL/GenBank/DDBJ databases">
        <title>Genome of toxic invasive species Heracleum sosnowskyi carries increased number of genes despite the absence of recent whole-genome duplications.</title>
        <authorList>
            <person name="Schelkunov M."/>
            <person name="Shtratnikova V."/>
            <person name="Makarenko M."/>
            <person name="Klepikova A."/>
            <person name="Omelchenko D."/>
            <person name="Novikova G."/>
            <person name="Obukhova E."/>
            <person name="Bogdanov V."/>
            <person name="Penin A."/>
            <person name="Logacheva M."/>
        </authorList>
    </citation>
    <scope>NUCLEOTIDE SEQUENCE</scope>
    <source>
        <strain evidence="12">Hsosn_3</strain>
        <tissue evidence="12">Leaf</tissue>
    </source>
</reference>
<gene>
    <name evidence="12" type="ORF">POM88_032332</name>
</gene>
<comment type="subcellular location">
    <subcellularLocation>
        <location evidence="8 9">Nucleus</location>
    </subcellularLocation>
</comment>
<feature type="compositionally biased region" description="Polar residues" evidence="10">
    <location>
        <begin position="17"/>
        <end position="26"/>
    </location>
</feature>
<keyword evidence="6 9" id="KW-0804">Transcription</keyword>